<reference evidence="1" key="1">
    <citation type="submission" date="2013-02" db="EMBL/GenBank/DDBJ databases">
        <title>The Genome Sequence of Plasmodium falciparum Santa Lucia.</title>
        <authorList>
            <consortium name="The Broad Institute Genome Sequencing Platform"/>
            <consortium name="The Broad Institute Genome Sequencing Center for Infectious Disease"/>
            <person name="Neafsey D."/>
            <person name="Cheeseman I."/>
            <person name="Volkman S."/>
            <person name="Adams J."/>
            <person name="Walker B."/>
            <person name="Young S.K."/>
            <person name="Zeng Q."/>
            <person name="Gargeya S."/>
            <person name="Fitzgerald M."/>
            <person name="Haas B."/>
            <person name="Abouelleil A."/>
            <person name="Alvarado L."/>
            <person name="Arachchi H.M."/>
            <person name="Berlin A.M."/>
            <person name="Chapman S.B."/>
            <person name="Dewar J."/>
            <person name="Goldberg J."/>
            <person name="Griggs A."/>
            <person name="Gujja S."/>
            <person name="Hansen M."/>
            <person name="Howarth C."/>
            <person name="Imamovic A."/>
            <person name="Larimer J."/>
            <person name="McCowan C."/>
            <person name="Murphy C."/>
            <person name="Neiman D."/>
            <person name="Pearson M."/>
            <person name="Priest M."/>
            <person name="Roberts A."/>
            <person name="Saif S."/>
            <person name="Shea T."/>
            <person name="Sisk P."/>
            <person name="Sykes S."/>
            <person name="Wortman J."/>
            <person name="Nusbaum C."/>
            <person name="Birren B."/>
        </authorList>
    </citation>
    <scope>NUCLEOTIDE SEQUENCE [LARGE SCALE GENOMIC DNA]</scope>
    <source>
        <strain evidence="1">Santa Lucia</strain>
    </source>
</reference>
<dbReference type="Proteomes" id="UP000030666">
    <property type="component" value="Unassembled WGS sequence"/>
</dbReference>
<sequence>MYYIFSTFLCEIAIILRKKEKIGIKINYILYSTGSRRMFNKFICEYKYYLPANIDSMLLFVIFSENYLINYLKKLQMIFMLI</sequence>
<gene>
    <name evidence="1" type="ORF">PFAG_03608</name>
</gene>
<dbReference type="EMBL" id="KE123502">
    <property type="protein sequence ID" value="EUT83734.1"/>
    <property type="molecule type" value="Genomic_DNA"/>
</dbReference>
<organism evidence="1">
    <name type="scientific">Plasmodium falciparum Santa Lucia</name>
    <dbReference type="NCBI Taxonomy" id="478859"/>
    <lineage>
        <taxon>Eukaryota</taxon>
        <taxon>Sar</taxon>
        <taxon>Alveolata</taxon>
        <taxon>Apicomplexa</taxon>
        <taxon>Aconoidasida</taxon>
        <taxon>Haemosporida</taxon>
        <taxon>Plasmodiidae</taxon>
        <taxon>Plasmodium</taxon>
        <taxon>Plasmodium (Laverania)</taxon>
    </lineage>
</organism>
<proteinExistence type="predicted"/>
<protein>
    <submittedName>
        <fullName evidence="1">Uncharacterized protein</fullName>
    </submittedName>
</protein>
<accession>W7FGQ5</accession>
<evidence type="ECO:0000313" key="1">
    <source>
        <dbReference type="EMBL" id="EUT83734.1"/>
    </source>
</evidence>
<name>W7FGQ5_PLAFA</name>
<dbReference type="AlphaFoldDB" id="W7FGQ5"/>